<dbReference type="InterPro" id="IPR003593">
    <property type="entry name" value="AAA+_ATPase"/>
</dbReference>
<comment type="caution">
    <text evidence="8">The sequence shown here is derived from an EMBL/GenBank/DDBJ whole genome shotgun (WGS) entry which is preliminary data.</text>
</comment>
<dbReference type="GO" id="GO:0140359">
    <property type="term" value="F:ABC-type transporter activity"/>
    <property type="evidence" value="ECO:0007669"/>
    <property type="project" value="InterPro"/>
</dbReference>
<dbReference type="SUPFAM" id="SSF52540">
    <property type="entry name" value="P-loop containing nucleoside triphosphate hydrolases"/>
    <property type="match status" value="1"/>
</dbReference>
<dbReference type="GO" id="GO:0055052">
    <property type="term" value="C:ATP-binding cassette (ABC) transporter complex, substrate-binding subunit-containing"/>
    <property type="evidence" value="ECO:0007669"/>
    <property type="project" value="TreeGrafter"/>
</dbReference>
<keyword evidence="6" id="KW-0472">Membrane</keyword>
<protein>
    <submittedName>
        <fullName evidence="8">ABC transporter ATP-binding protein</fullName>
    </submittedName>
</protein>
<dbReference type="InterPro" id="IPR017871">
    <property type="entry name" value="ABC_transporter-like_CS"/>
</dbReference>
<dbReference type="InterPro" id="IPR012340">
    <property type="entry name" value="NA-bd_OB-fold"/>
</dbReference>
<dbReference type="Proteomes" id="UP000647172">
    <property type="component" value="Unassembled WGS sequence"/>
</dbReference>
<dbReference type="GO" id="GO:0005524">
    <property type="term" value="F:ATP binding"/>
    <property type="evidence" value="ECO:0007669"/>
    <property type="project" value="UniProtKB-KW"/>
</dbReference>
<evidence type="ECO:0000256" key="5">
    <source>
        <dbReference type="ARBA" id="ARBA00022967"/>
    </source>
</evidence>
<dbReference type="InterPro" id="IPR027417">
    <property type="entry name" value="P-loop_NTPase"/>
</dbReference>
<name>A0A919MQZ5_9ACTN</name>
<keyword evidence="3" id="KW-0547">Nucleotide-binding</keyword>
<evidence type="ECO:0000259" key="7">
    <source>
        <dbReference type="PROSITE" id="PS50893"/>
    </source>
</evidence>
<dbReference type="InterPro" id="IPR040582">
    <property type="entry name" value="OB_MalK-like"/>
</dbReference>
<dbReference type="SUPFAM" id="SSF50331">
    <property type="entry name" value="MOP-like"/>
    <property type="match status" value="1"/>
</dbReference>
<evidence type="ECO:0000313" key="8">
    <source>
        <dbReference type="EMBL" id="GIE54141.1"/>
    </source>
</evidence>
<dbReference type="Gene3D" id="2.40.50.140">
    <property type="entry name" value="Nucleic acid-binding proteins"/>
    <property type="match status" value="1"/>
</dbReference>
<dbReference type="SMART" id="SM00382">
    <property type="entry name" value="AAA"/>
    <property type="match status" value="1"/>
</dbReference>
<evidence type="ECO:0000313" key="9">
    <source>
        <dbReference type="Proteomes" id="UP000647172"/>
    </source>
</evidence>
<dbReference type="FunFam" id="3.40.50.300:FF:000042">
    <property type="entry name" value="Maltose/maltodextrin ABC transporter, ATP-binding protein"/>
    <property type="match status" value="1"/>
</dbReference>
<dbReference type="Gene3D" id="2.40.50.100">
    <property type="match status" value="1"/>
</dbReference>
<dbReference type="PANTHER" id="PTHR43875:SF15">
    <property type="entry name" value="TREHALOSE IMPORT ATP-BINDING PROTEIN SUGC"/>
    <property type="match status" value="1"/>
</dbReference>
<dbReference type="InterPro" id="IPR015855">
    <property type="entry name" value="ABC_transpr_MalK-like"/>
</dbReference>
<proteinExistence type="predicted"/>
<keyword evidence="2" id="KW-1003">Cell membrane</keyword>
<dbReference type="Gene3D" id="3.40.50.300">
    <property type="entry name" value="P-loop containing nucleotide triphosphate hydrolases"/>
    <property type="match status" value="1"/>
</dbReference>
<feature type="domain" description="ABC transporter" evidence="7">
    <location>
        <begin position="4"/>
        <end position="235"/>
    </location>
</feature>
<evidence type="ECO:0000256" key="2">
    <source>
        <dbReference type="ARBA" id="ARBA00022475"/>
    </source>
</evidence>
<evidence type="ECO:0000256" key="6">
    <source>
        <dbReference type="ARBA" id="ARBA00023136"/>
    </source>
</evidence>
<dbReference type="CDD" id="cd03301">
    <property type="entry name" value="ABC_MalK_N"/>
    <property type="match status" value="1"/>
</dbReference>
<dbReference type="InterPro" id="IPR008995">
    <property type="entry name" value="Mo/tungstate-bd_C_term_dom"/>
</dbReference>
<keyword evidence="5" id="KW-1278">Translocase</keyword>
<evidence type="ECO:0000256" key="4">
    <source>
        <dbReference type="ARBA" id="ARBA00022840"/>
    </source>
</evidence>
<organism evidence="8 9">
    <name type="scientific">Actinoplanes nipponensis</name>
    <dbReference type="NCBI Taxonomy" id="135950"/>
    <lineage>
        <taxon>Bacteria</taxon>
        <taxon>Bacillati</taxon>
        <taxon>Actinomycetota</taxon>
        <taxon>Actinomycetes</taxon>
        <taxon>Micromonosporales</taxon>
        <taxon>Micromonosporaceae</taxon>
        <taxon>Actinoplanes</taxon>
    </lineage>
</organism>
<keyword evidence="9" id="KW-1185">Reference proteome</keyword>
<gene>
    <name evidence="8" type="ORF">Ani05nite_76750</name>
</gene>
<dbReference type="GO" id="GO:0016887">
    <property type="term" value="F:ATP hydrolysis activity"/>
    <property type="evidence" value="ECO:0007669"/>
    <property type="project" value="InterPro"/>
</dbReference>
<dbReference type="AlphaFoldDB" id="A0A919MQZ5"/>
<sequence>MSVVRLEHLTKVFPGGTTAVDDFTLTVADGEFLVLVGPSGCGKSTVLRMIAGLEDASGGDILVDGEPVTDWAPKERDIAMVFQNYALYPHMTVRQNMGFALKLRHVPKAEADRQVQEIAQLLGLAELLDRKPAALSGGQRQRVAMGRAMVRQPRVFLMDEPLSNLDAKLRVSMRAELSRLHQRYRVTTVYVTHDQVEAMTLGDRIAVIDRGRLQQVGTPEELYRTPANRFVAGFMGSPSMNFATVTLRGRDPVTVTLGGVTFPLPDALARWPGLLPYLGRPVVIGLRPAAFALAGPAPATPALPVVPLGVEALGDEKHLLFGAPRADDTEATGPAGDDGPIAVDEAAASQLWTAKVAAHADVSIGRPALLSFDLGEAHFFDPRTGEAVAAAPAGAPEPVLAAVSGRPGP</sequence>
<accession>A0A919MQZ5</accession>
<evidence type="ECO:0000256" key="3">
    <source>
        <dbReference type="ARBA" id="ARBA00022741"/>
    </source>
</evidence>
<dbReference type="InterPro" id="IPR003439">
    <property type="entry name" value="ABC_transporter-like_ATP-bd"/>
</dbReference>
<keyword evidence="1" id="KW-0813">Transport</keyword>
<keyword evidence="4 8" id="KW-0067">ATP-binding</keyword>
<dbReference type="PROSITE" id="PS50893">
    <property type="entry name" value="ABC_TRANSPORTER_2"/>
    <property type="match status" value="1"/>
</dbReference>
<reference evidence="8" key="1">
    <citation type="submission" date="2021-01" db="EMBL/GenBank/DDBJ databases">
        <title>Whole genome shotgun sequence of Actinoplanes nipponensis NBRC 14063.</title>
        <authorList>
            <person name="Komaki H."/>
            <person name="Tamura T."/>
        </authorList>
    </citation>
    <scope>NUCLEOTIDE SEQUENCE</scope>
    <source>
        <strain evidence="8">NBRC 14063</strain>
    </source>
</reference>
<dbReference type="EMBL" id="BOMQ01000095">
    <property type="protein sequence ID" value="GIE54141.1"/>
    <property type="molecule type" value="Genomic_DNA"/>
</dbReference>
<dbReference type="GO" id="GO:0008643">
    <property type="term" value="P:carbohydrate transport"/>
    <property type="evidence" value="ECO:0007669"/>
    <property type="project" value="InterPro"/>
</dbReference>
<dbReference type="Pfam" id="PF17912">
    <property type="entry name" value="OB_MalK"/>
    <property type="match status" value="1"/>
</dbReference>
<dbReference type="InterPro" id="IPR047641">
    <property type="entry name" value="ABC_transpr_MalK/UgpC-like"/>
</dbReference>
<dbReference type="PROSITE" id="PS00211">
    <property type="entry name" value="ABC_TRANSPORTER_1"/>
    <property type="match status" value="1"/>
</dbReference>
<dbReference type="PANTHER" id="PTHR43875">
    <property type="entry name" value="MALTODEXTRIN IMPORT ATP-BINDING PROTEIN MSMX"/>
    <property type="match status" value="1"/>
</dbReference>
<dbReference type="Pfam" id="PF00005">
    <property type="entry name" value="ABC_tran"/>
    <property type="match status" value="1"/>
</dbReference>
<dbReference type="RefSeq" id="WP_203776680.1">
    <property type="nucleotide sequence ID" value="NZ_BAAAYJ010000046.1"/>
</dbReference>
<evidence type="ECO:0000256" key="1">
    <source>
        <dbReference type="ARBA" id="ARBA00022448"/>
    </source>
</evidence>